<gene>
    <name evidence="2" type="ORF">IPOD504_LOCUS17687</name>
</gene>
<dbReference type="PANTHER" id="PTHR13024">
    <property type="entry name" value="MICROSOMAL TRIGLYCERIDE TRANSFER PROTEIN, LARGE SUBUNIT"/>
    <property type="match status" value="1"/>
</dbReference>
<feature type="non-terminal residue" evidence="2">
    <location>
        <position position="566"/>
    </location>
</feature>
<protein>
    <recommendedName>
        <fullName evidence="4">Microsomal triglyceride transfer protein large subunit</fullName>
    </recommendedName>
</protein>
<dbReference type="InterPro" id="IPR039988">
    <property type="entry name" value="MTTP"/>
</dbReference>
<feature type="compositionally biased region" description="Basic residues" evidence="1">
    <location>
        <begin position="162"/>
        <end position="172"/>
    </location>
</feature>
<evidence type="ECO:0000313" key="2">
    <source>
        <dbReference type="EMBL" id="CAH2079165.1"/>
    </source>
</evidence>
<evidence type="ECO:0008006" key="4">
    <source>
        <dbReference type="Google" id="ProtNLM"/>
    </source>
</evidence>
<comment type="caution">
    <text evidence="2">The sequence shown here is derived from an EMBL/GenBank/DDBJ whole genome shotgun (WGS) entry which is preliminary data.</text>
</comment>
<feature type="region of interest" description="Disordered" evidence="1">
    <location>
        <begin position="162"/>
        <end position="189"/>
    </location>
</feature>
<proteinExistence type="predicted"/>
<dbReference type="Proteomes" id="UP000837857">
    <property type="component" value="Unassembled WGS sequence"/>
</dbReference>
<organism evidence="2 3">
    <name type="scientific">Iphiclides podalirius</name>
    <name type="common">scarce swallowtail</name>
    <dbReference type="NCBI Taxonomy" id="110791"/>
    <lineage>
        <taxon>Eukaryota</taxon>
        <taxon>Metazoa</taxon>
        <taxon>Ecdysozoa</taxon>
        <taxon>Arthropoda</taxon>
        <taxon>Hexapoda</taxon>
        <taxon>Insecta</taxon>
        <taxon>Pterygota</taxon>
        <taxon>Neoptera</taxon>
        <taxon>Endopterygota</taxon>
        <taxon>Lepidoptera</taxon>
        <taxon>Glossata</taxon>
        <taxon>Ditrysia</taxon>
        <taxon>Papilionoidea</taxon>
        <taxon>Papilionidae</taxon>
        <taxon>Papilioninae</taxon>
        <taxon>Iphiclides</taxon>
    </lineage>
</organism>
<name>A0ABN8J8Z2_9NEOP</name>
<keyword evidence="3" id="KW-1185">Reference proteome</keyword>
<evidence type="ECO:0000313" key="3">
    <source>
        <dbReference type="Proteomes" id="UP000837857"/>
    </source>
</evidence>
<reference evidence="2" key="1">
    <citation type="submission" date="2022-03" db="EMBL/GenBank/DDBJ databases">
        <authorList>
            <person name="Martin H S."/>
        </authorList>
    </citation>
    <scope>NUCLEOTIDE SEQUENCE [LARGE SCALE GENOMIC DNA]</scope>
</reference>
<feature type="region of interest" description="Disordered" evidence="1">
    <location>
        <begin position="532"/>
        <end position="557"/>
    </location>
</feature>
<feature type="compositionally biased region" description="Basic and acidic residues" evidence="1">
    <location>
        <begin position="179"/>
        <end position="189"/>
    </location>
</feature>
<evidence type="ECO:0000256" key="1">
    <source>
        <dbReference type="SAM" id="MobiDB-lite"/>
    </source>
</evidence>
<dbReference type="EMBL" id="CAKOGK010000028">
    <property type="protein sequence ID" value="CAH2079165.1"/>
    <property type="molecule type" value="Genomic_DNA"/>
</dbReference>
<feature type="non-terminal residue" evidence="2">
    <location>
        <position position="1"/>
    </location>
</feature>
<sequence length="566" mass="58491">ALREAVRDGEAEEAGGGGEAAEAASALAALRALRAAPAPRLAAALRAAPHARSLAALSRLLGASGAPGAHEAAVGELALDASDAPPPALHYLHALALAHEPHESVVLDALRLAEEARSAEVREAALLAAAAGAARLGGRASAVLRDALPRLLARCMVSASPRPRRSAARRPMSRAFSVRRQDDETAERARPLEQRAAALDLVLVRAAPLPPPLALARLARELKTHGPAELRRLFWQRARQLAAEHRPLADVLAMLEPDLRGWDALAQPGTSSVLVRSLGRMGEGPARLESLQLTSGGLLRRGAVTLLADGAPQPLLALELWTRGLEALAGEGEAAEGEGEGAAEEASGGLELAVGGARLPGLTLFAGQVGAGGGGRGGAVRGGARLIAGHPQAELLGHVWAGRGSSATPALRALLPLQERALRVPLLGAGPLRLRLSRAAALALDAQAQVSLWSRTARAELELRLGAAGEVRAELSGAAGRLSARAAFAAEPRLRVAADLDFYERVALCVRAATEDAPRRARSALASRLGARSAAVRRRRRSATPQPGRTLQLGEANSAACRALPP</sequence>
<dbReference type="PANTHER" id="PTHR13024:SF0">
    <property type="entry name" value="MICROSOMAL TRIACYLGLYCEROL TRANSFER PROTEIN"/>
    <property type="match status" value="1"/>
</dbReference>
<accession>A0ABN8J8Z2</accession>